<dbReference type="Pfam" id="PF00533">
    <property type="entry name" value="BRCT"/>
    <property type="match status" value="1"/>
</dbReference>
<gene>
    <name evidence="2" type="ORF">My1_112</name>
</gene>
<evidence type="ECO:0000313" key="3">
    <source>
        <dbReference type="Proteomes" id="UP000006280"/>
    </source>
</evidence>
<dbReference type="SUPFAM" id="SSF47781">
    <property type="entry name" value="RuvA domain 2-like"/>
    <property type="match status" value="1"/>
</dbReference>
<dbReference type="SUPFAM" id="SSF52113">
    <property type="entry name" value="BRCT domain"/>
    <property type="match status" value="1"/>
</dbReference>
<name>J9QPX5_9CAUD</name>
<keyword evidence="3" id="KW-1185">Reference proteome</keyword>
<feature type="domain" description="BRCT" evidence="1">
    <location>
        <begin position="180"/>
        <end position="251"/>
    </location>
</feature>
<protein>
    <submittedName>
        <fullName evidence="2">Putative NAD-dependent DNA ligase subunit B</fullName>
    </submittedName>
</protein>
<accession>J9QPX5</accession>
<dbReference type="InterPro" id="IPR001357">
    <property type="entry name" value="BRCT_dom"/>
</dbReference>
<dbReference type="GO" id="GO:0016874">
    <property type="term" value="F:ligase activity"/>
    <property type="evidence" value="ECO:0007669"/>
    <property type="project" value="UniProtKB-KW"/>
</dbReference>
<dbReference type="Gene3D" id="3.40.50.10190">
    <property type="entry name" value="BRCT domain"/>
    <property type="match status" value="1"/>
</dbReference>
<reference evidence="2 3" key="1">
    <citation type="journal article" date="2012" name="J. Virol.">
        <title>Complete Genome Sequence of Pectobacterium carotovorum subsp. carotovorum Bacteriophage My1.</title>
        <authorList>
            <person name="Lee D.H."/>
            <person name="Lee J.H."/>
            <person name="Shin H."/>
            <person name="Ji S."/>
            <person name="Roh E."/>
            <person name="Jung K."/>
            <person name="Ryu S."/>
            <person name="Choi J."/>
            <person name="Heu S."/>
        </authorList>
    </citation>
    <scope>NUCLEOTIDE SEQUENCE [LARGE SCALE GENOMIC DNA]</scope>
</reference>
<keyword evidence="2" id="KW-0436">Ligase</keyword>
<sequence length="256" mass="27994">MISKEPQLKIEIPTHCPSCGGKLELVEAQLFCRNKDACPAQSSKLLEQFCKKLKLKGFGPQTLAKLGISSISELWFLTKEDLTLAVGAKVAAKLEIELATKLKTAVMFQDVLAALGIPLLGDVAARKLATEFNSFKGIKAEGKLGENLQKWLESTSGKEIVALPWTFVHKSSSIASKQLGIEVCITGSLRDYKNRNDAIEYLTGLGVVVKATVTKSVKYLICEDDSKKASSSYKKAQQNGIEILSIKELLEKIYNV</sequence>
<dbReference type="Proteomes" id="UP000006280">
    <property type="component" value="Segment"/>
</dbReference>
<organism evidence="2 3">
    <name type="scientific">Pectobacterium phage My1</name>
    <dbReference type="NCBI Taxonomy" id="1204539"/>
    <lineage>
        <taxon>Viruses</taxon>
        <taxon>Duplodnaviria</taxon>
        <taxon>Heunggongvirae</taxon>
        <taxon>Uroviricota</taxon>
        <taxon>Caudoviricetes</taxon>
        <taxon>Demerecviridae</taxon>
        <taxon>Mccorquodalevirinae</taxon>
        <taxon>Myunavirus</taxon>
        <taxon>Myunavirus My1</taxon>
    </lineage>
</organism>
<evidence type="ECO:0000259" key="1">
    <source>
        <dbReference type="Pfam" id="PF00533"/>
    </source>
</evidence>
<dbReference type="GeneID" id="13826814"/>
<evidence type="ECO:0000313" key="2">
    <source>
        <dbReference type="EMBL" id="AFQ22271.1"/>
    </source>
</evidence>
<dbReference type="InterPro" id="IPR010994">
    <property type="entry name" value="RuvA_2-like"/>
</dbReference>
<dbReference type="RefSeq" id="YP_006906364.1">
    <property type="nucleotide sequence ID" value="NC_018837.1"/>
</dbReference>
<dbReference type="InterPro" id="IPR036420">
    <property type="entry name" value="BRCT_dom_sf"/>
</dbReference>
<proteinExistence type="predicted"/>
<dbReference type="KEGG" id="vg:13826814"/>
<dbReference type="OrthoDB" id="12559at10239"/>
<dbReference type="EMBL" id="JX195166">
    <property type="protein sequence ID" value="AFQ22271.1"/>
    <property type="molecule type" value="Genomic_DNA"/>
</dbReference>